<comment type="caution">
    <text evidence="8">The sequence shown here is derived from an EMBL/GenBank/DDBJ whole genome shotgun (WGS) entry which is preliminary data.</text>
</comment>
<dbReference type="PROSITE" id="PS51733">
    <property type="entry name" value="BPL_LPL_CATALYTIC"/>
    <property type="match status" value="1"/>
</dbReference>
<dbReference type="EMBL" id="JALLBG020000149">
    <property type="protein sequence ID" value="KAL3761513.1"/>
    <property type="molecule type" value="Genomic_DNA"/>
</dbReference>
<protein>
    <recommendedName>
        <fullName evidence="3">lipoyl(octanoyl) transferase</fullName>
        <ecNumber evidence="3">2.3.1.181</ecNumber>
    </recommendedName>
</protein>
<evidence type="ECO:0000256" key="4">
    <source>
        <dbReference type="ARBA" id="ARBA00022490"/>
    </source>
</evidence>
<dbReference type="PANTHER" id="PTHR10993:SF7">
    <property type="entry name" value="LIPOYLTRANSFERASE 2, MITOCHONDRIAL-RELATED"/>
    <property type="match status" value="1"/>
</dbReference>
<dbReference type="InterPro" id="IPR000544">
    <property type="entry name" value="Octanoyltransferase"/>
</dbReference>
<comment type="pathway">
    <text evidence="1">Protein modification; protein lipoylation via endogenous pathway; protein N(6)-(lipoyl)lysine from octanoyl-[acyl-carrier-protein]: step 1/2.</text>
</comment>
<evidence type="ECO:0000256" key="1">
    <source>
        <dbReference type="ARBA" id="ARBA00004821"/>
    </source>
</evidence>
<evidence type="ECO:0000256" key="2">
    <source>
        <dbReference type="ARBA" id="ARBA00007907"/>
    </source>
</evidence>
<dbReference type="InterPro" id="IPR020605">
    <property type="entry name" value="Octanoyltransferase_CS"/>
</dbReference>
<sequence length="389" mass="43597">MMNLYRSSSKITRTPSVPALAIIVIVTLLLQSNASAFVTTKSYRRHVVRTIQNNYVGGGVVRRDTATELQVAPQQLGSFEKLTDGGDEMMIAPFREKRRVWLYDFVSTPKSTLSDEQTIQSSTVPYHDAWELQKQLVDYQLARIGKRPSDPPIYSQFIPMHFDFDDDDDNRMYARCNRGSVAPPSNLIGCDSIIMLQHDPVYTLGTASDPSFIRNDNENSNAATTEIPVVRIERGGEVTYHGPGQLTVYPILDLRGYKQDVHWYMRALEEVILLALEKAGVKGAVREDNLTGVWVSNKKIAALGIKARRWVTMHGLAINVDMRSLQNFEGIVPCGLEGRKVTCINEENGNTVTTVEQFSYHVKEALEEIFCVALIPVTQTKRDGVNGIN</sequence>
<keyword evidence="6" id="KW-0012">Acyltransferase</keyword>
<evidence type="ECO:0000256" key="5">
    <source>
        <dbReference type="ARBA" id="ARBA00022679"/>
    </source>
</evidence>
<keyword evidence="4" id="KW-0963">Cytoplasm</keyword>
<evidence type="ECO:0000256" key="6">
    <source>
        <dbReference type="ARBA" id="ARBA00023315"/>
    </source>
</evidence>
<evidence type="ECO:0000259" key="7">
    <source>
        <dbReference type="PROSITE" id="PS51733"/>
    </source>
</evidence>
<dbReference type="FunFam" id="3.30.930.10:FF:000020">
    <property type="entry name" value="Octanoyltransferase"/>
    <property type="match status" value="1"/>
</dbReference>
<evidence type="ECO:0000313" key="9">
    <source>
        <dbReference type="Proteomes" id="UP001530293"/>
    </source>
</evidence>
<evidence type="ECO:0000256" key="3">
    <source>
        <dbReference type="ARBA" id="ARBA00012334"/>
    </source>
</evidence>
<accession>A0ABD3MF59</accession>
<feature type="domain" description="BPL/LPL catalytic" evidence="7">
    <location>
        <begin position="187"/>
        <end position="374"/>
    </location>
</feature>
<name>A0ABD3MF59_9STRA</name>
<dbReference type="GO" id="GO:0033819">
    <property type="term" value="F:lipoyl(octanoyl) transferase activity"/>
    <property type="evidence" value="ECO:0007669"/>
    <property type="project" value="UniProtKB-EC"/>
</dbReference>
<organism evidence="8 9">
    <name type="scientific">Discostella pseudostelligera</name>
    <dbReference type="NCBI Taxonomy" id="259834"/>
    <lineage>
        <taxon>Eukaryota</taxon>
        <taxon>Sar</taxon>
        <taxon>Stramenopiles</taxon>
        <taxon>Ochrophyta</taxon>
        <taxon>Bacillariophyta</taxon>
        <taxon>Coscinodiscophyceae</taxon>
        <taxon>Thalassiosirophycidae</taxon>
        <taxon>Stephanodiscales</taxon>
        <taxon>Stephanodiscaceae</taxon>
        <taxon>Discostella</taxon>
    </lineage>
</organism>
<proteinExistence type="inferred from homology"/>
<dbReference type="CDD" id="cd16444">
    <property type="entry name" value="LipB"/>
    <property type="match status" value="1"/>
</dbReference>
<dbReference type="InterPro" id="IPR045864">
    <property type="entry name" value="aa-tRNA-synth_II/BPL/LPL"/>
</dbReference>
<dbReference type="Proteomes" id="UP001530293">
    <property type="component" value="Unassembled WGS sequence"/>
</dbReference>
<dbReference type="SUPFAM" id="SSF55681">
    <property type="entry name" value="Class II aaRS and biotin synthetases"/>
    <property type="match status" value="1"/>
</dbReference>
<dbReference type="AlphaFoldDB" id="A0ABD3MF59"/>
<dbReference type="PANTHER" id="PTHR10993">
    <property type="entry name" value="OCTANOYLTRANSFERASE"/>
    <property type="match status" value="1"/>
</dbReference>
<dbReference type="PROSITE" id="PS01313">
    <property type="entry name" value="LIPB"/>
    <property type="match status" value="1"/>
</dbReference>
<gene>
    <name evidence="8" type="ORF">ACHAWU_006543</name>
</gene>
<keyword evidence="9" id="KW-1185">Reference proteome</keyword>
<dbReference type="EC" id="2.3.1.181" evidence="3"/>
<comment type="similarity">
    <text evidence="2">Belongs to the LipB family.</text>
</comment>
<dbReference type="NCBIfam" id="TIGR00214">
    <property type="entry name" value="lipB"/>
    <property type="match status" value="1"/>
</dbReference>
<dbReference type="Pfam" id="PF21948">
    <property type="entry name" value="LplA-B_cat"/>
    <property type="match status" value="1"/>
</dbReference>
<evidence type="ECO:0000313" key="8">
    <source>
        <dbReference type="EMBL" id="KAL3761513.1"/>
    </source>
</evidence>
<reference evidence="8 9" key="1">
    <citation type="submission" date="2024-10" db="EMBL/GenBank/DDBJ databases">
        <title>Updated reference genomes for cyclostephanoid diatoms.</title>
        <authorList>
            <person name="Roberts W.R."/>
            <person name="Alverson A.J."/>
        </authorList>
    </citation>
    <scope>NUCLEOTIDE SEQUENCE [LARGE SCALE GENOMIC DNA]</scope>
    <source>
        <strain evidence="8 9">AJA232-27</strain>
    </source>
</reference>
<dbReference type="InterPro" id="IPR004143">
    <property type="entry name" value="BPL_LPL_catalytic"/>
</dbReference>
<dbReference type="HAMAP" id="MF_00013">
    <property type="entry name" value="LipB"/>
    <property type="match status" value="1"/>
</dbReference>
<dbReference type="Gene3D" id="3.30.930.10">
    <property type="entry name" value="Bira Bifunctional Protein, Domain 2"/>
    <property type="match status" value="1"/>
</dbReference>
<keyword evidence="5" id="KW-0808">Transferase</keyword>